<dbReference type="GO" id="GO:0046061">
    <property type="term" value="P:dATP catabolic process"/>
    <property type="evidence" value="ECO:0007669"/>
    <property type="project" value="TreeGrafter"/>
</dbReference>
<dbReference type="FunFam" id="1.10.287.1080:FF:000001">
    <property type="entry name" value="Nucleoside triphosphate pyrophosphohydrolase"/>
    <property type="match status" value="1"/>
</dbReference>
<dbReference type="Gene3D" id="1.10.287.1080">
    <property type="entry name" value="MazG-like"/>
    <property type="match status" value="2"/>
</dbReference>
<dbReference type="EMBL" id="JYNE01000027">
    <property type="protein sequence ID" value="KNH01368.1"/>
    <property type="molecule type" value="Genomic_DNA"/>
</dbReference>
<dbReference type="NCBIfam" id="NF007113">
    <property type="entry name" value="PRK09562.1"/>
    <property type="match status" value="1"/>
</dbReference>
<evidence type="ECO:0000313" key="3">
    <source>
        <dbReference type="Proteomes" id="UP000037446"/>
    </source>
</evidence>
<feature type="domain" description="NTP pyrophosphohydrolase MazG-like" evidence="1">
    <location>
        <begin position="166"/>
        <end position="220"/>
    </location>
</feature>
<dbReference type="RefSeq" id="WP_050601301.1">
    <property type="nucleotide sequence ID" value="NZ_JYNE01000027.1"/>
</dbReference>
<reference evidence="2" key="1">
    <citation type="submission" date="2015-02" db="EMBL/GenBank/DDBJ databases">
        <authorList>
            <person name="Chooi Y.-H."/>
        </authorList>
    </citation>
    <scope>NUCLEOTIDE SEQUENCE [LARGE SCALE GENOMIC DNA]</scope>
    <source>
        <strain evidence="2">LAMA 915</strain>
    </source>
</reference>
<dbReference type="GO" id="GO:0046047">
    <property type="term" value="P:TTP catabolic process"/>
    <property type="evidence" value="ECO:0007669"/>
    <property type="project" value="TreeGrafter"/>
</dbReference>
<dbReference type="GO" id="GO:0047693">
    <property type="term" value="F:ATP diphosphatase activity"/>
    <property type="evidence" value="ECO:0007669"/>
    <property type="project" value="UniProtKB-EC"/>
</dbReference>
<dbReference type="SUPFAM" id="SSF101386">
    <property type="entry name" value="all-alpha NTP pyrophosphatases"/>
    <property type="match status" value="2"/>
</dbReference>
<dbReference type="GO" id="GO:0046081">
    <property type="term" value="P:dUTP catabolic process"/>
    <property type="evidence" value="ECO:0007669"/>
    <property type="project" value="TreeGrafter"/>
</dbReference>
<keyword evidence="2" id="KW-0378">Hydrolase</keyword>
<organism evidence="2 3">
    <name type="scientific">Qipengyuania citrea LAMA 915</name>
    <dbReference type="NCBI Taxonomy" id="1306953"/>
    <lineage>
        <taxon>Bacteria</taxon>
        <taxon>Pseudomonadati</taxon>
        <taxon>Pseudomonadota</taxon>
        <taxon>Alphaproteobacteria</taxon>
        <taxon>Sphingomonadales</taxon>
        <taxon>Erythrobacteraceae</taxon>
        <taxon>Qipengyuania</taxon>
    </lineage>
</organism>
<sequence>MSDQTDRLLRIMARLRDPVSGCEWDTAQDFASIAPYTIEEAYEVADAIERSDMDDLRGELGDLLFQVVFHARMAEEAGDFAFEDVARSIADKMEARHPHIFGDEGGIMEDGRWEDIKASERSRSGQSSAMDGVANALPALLRSHKLQKRAARVGFEWPDVTGPIDKLREELDELAQAQTDDEKLMEAGDVLFSVVNIVRRYGVDPEQALRASNAKFERRFRKMEELSQNEGEDFAALDLDGKETYWQRAKRTIG</sequence>
<dbReference type="GO" id="GO:0046052">
    <property type="term" value="P:UTP catabolic process"/>
    <property type="evidence" value="ECO:0007669"/>
    <property type="project" value="TreeGrafter"/>
</dbReference>
<dbReference type="NCBIfam" id="TIGR00444">
    <property type="entry name" value="mazG"/>
    <property type="match status" value="1"/>
</dbReference>
<evidence type="ECO:0000259" key="1">
    <source>
        <dbReference type="Pfam" id="PF03819"/>
    </source>
</evidence>
<dbReference type="GO" id="GO:0006203">
    <property type="term" value="P:dGTP catabolic process"/>
    <property type="evidence" value="ECO:0007669"/>
    <property type="project" value="TreeGrafter"/>
</dbReference>
<dbReference type="PANTHER" id="PTHR30522:SF0">
    <property type="entry name" value="NUCLEOSIDE TRIPHOSPHATE PYROPHOSPHOHYDROLASE"/>
    <property type="match status" value="1"/>
</dbReference>
<evidence type="ECO:0000313" key="2">
    <source>
        <dbReference type="EMBL" id="KNH01368.1"/>
    </source>
</evidence>
<dbReference type="InterPro" id="IPR048015">
    <property type="entry name" value="NTP-PPase_MazG-like_N"/>
</dbReference>
<dbReference type="EC" id="3.6.1.8" evidence="2"/>
<gene>
    <name evidence="2" type="ORF">J121_2387</name>
</gene>
<dbReference type="CDD" id="cd11528">
    <property type="entry name" value="NTP-PPase_MazG_Nterm"/>
    <property type="match status" value="1"/>
</dbReference>
<dbReference type="PATRIC" id="fig|1306953.7.peg.2463"/>
<dbReference type="GO" id="GO:0006950">
    <property type="term" value="P:response to stress"/>
    <property type="evidence" value="ECO:0007669"/>
    <property type="project" value="UniProtKB-ARBA"/>
</dbReference>
<feature type="domain" description="NTP pyrophosphohydrolase MazG-like" evidence="1">
    <location>
        <begin position="28"/>
        <end position="101"/>
    </location>
</feature>
<dbReference type="AlphaFoldDB" id="A0A0L1KBQ2"/>
<name>A0A0L1KBQ2_9SPHN</name>
<dbReference type="STRING" id="1306953.J121_2387"/>
<dbReference type="CDD" id="cd11529">
    <property type="entry name" value="NTP-PPase_MazG_Cterm"/>
    <property type="match status" value="1"/>
</dbReference>
<protein>
    <submittedName>
        <fullName evidence="2">Nucleoside triphosphate pyrophosphohydrolase MazG</fullName>
        <ecNumber evidence="2">3.6.1.8</ecNumber>
    </submittedName>
</protein>
<accession>A0A0L1KBQ2</accession>
<proteinExistence type="predicted"/>
<dbReference type="InterPro" id="IPR004518">
    <property type="entry name" value="MazG-like_dom"/>
</dbReference>
<comment type="caution">
    <text evidence="2">The sequence shown here is derived from an EMBL/GenBank/DDBJ whole genome shotgun (WGS) entry which is preliminary data.</text>
</comment>
<dbReference type="Proteomes" id="UP000037446">
    <property type="component" value="Unassembled WGS sequence"/>
</dbReference>
<dbReference type="InterPro" id="IPR011551">
    <property type="entry name" value="NTP_PyrPHydrolase_MazG"/>
</dbReference>
<dbReference type="GO" id="GO:0046076">
    <property type="term" value="P:dTTP catabolic process"/>
    <property type="evidence" value="ECO:0007669"/>
    <property type="project" value="TreeGrafter"/>
</dbReference>
<dbReference type="InterPro" id="IPR048011">
    <property type="entry name" value="NTP-PPase_MazG-like_C"/>
</dbReference>
<dbReference type="Pfam" id="PF03819">
    <property type="entry name" value="MazG"/>
    <property type="match status" value="2"/>
</dbReference>
<dbReference type="PANTHER" id="PTHR30522">
    <property type="entry name" value="NUCLEOSIDE TRIPHOSPHATE PYROPHOSPHOHYDROLASE"/>
    <property type="match status" value="1"/>
</dbReference>